<sequence length="163" mass="18183">MTKDQNVTSSQIQQAKTLVSELNKDKEGQHKGAEVDLERLYQQNNDNSVILASDLTVDAPIERLNTNPISDQNSLTKVSNDLFQDIEKLNKTTQADLEDTYLEMMNRIQKPVTNANQSVNQSAGGRIYINVNSKQGLEVSTSNTSVDLKEQDLDLVVNSDNKE</sequence>
<dbReference type="Proteomes" id="UP000265916">
    <property type="component" value="Unassembled WGS sequence"/>
</dbReference>
<protein>
    <submittedName>
        <fullName evidence="1">Uncharacterized protein</fullName>
    </submittedName>
</protein>
<name>A0A3A1YGN8_9GAMM</name>
<comment type="caution">
    <text evidence="1">The sequence shown here is derived from an EMBL/GenBank/DDBJ whole genome shotgun (WGS) entry which is preliminary data.</text>
</comment>
<accession>A0A3A1YGN8</accession>
<dbReference type="AlphaFoldDB" id="A0A3A1YGN8"/>
<dbReference type="RefSeq" id="WP_119531860.1">
    <property type="nucleotide sequence ID" value="NZ_JBHSSP010000041.1"/>
</dbReference>
<keyword evidence="2" id="KW-1185">Reference proteome</keyword>
<dbReference type="EMBL" id="NRJG01000102">
    <property type="protein sequence ID" value="RIY36761.1"/>
    <property type="molecule type" value="Genomic_DNA"/>
</dbReference>
<gene>
    <name evidence="1" type="ORF">CKF58_05710</name>
</gene>
<proteinExistence type="predicted"/>
<organism evidence="1 2">
    <name type="scientific">Psittacicella hinzii</name>
    <dbReference type="NCBI Taxonomy" id="2028575"/>
    <lineage>
        <taxon>Bacteria</taxon>
        <taxon>Pseudomonadati</taxon>
        <taxon>Pseudomonadota</taxon>
        <taxon>Gammaproteobacteria</taxon>
        <taxon>Pasteurellales</taxon>
        <taxon>Psittacicellaceae</taxon>
        <taxon>Psittacicella</taxon>
    </lineage>
</organism>
<evidence type="ECO:0000313" key="1">
    <source>
        <dbReference type="EMBL" id="RIY36761.1"/>
    </source>
</evidence>
<reference evidence="1 2" key="1">
    <citation type="submission" date="2017-08" db="EMBL/GenBank/DDBJ databases">
        <title>Reclassification of Bisgaard taxon 37 and 44.</title>
        <authorList>
            <person name="Christensen H."/>
        </authorList>
    </citation>
    <scope>NUCLEOTIDE SEQUENCE [LARGE SCALE GENOMIC DNA]</scope>
    <source>
        <strain evidence="1 2">111</strain>
    </source>
</reference>
<evidence type="ECO:0000313" key="2">
    <source>
        <dbReference type="Proteomes" id="UP000265916"/>
    </source>
</evidence>